<dbReference type="Pfam" id="PF13574">
    <property type="entry name" value="Reprolysin_2"/>
    <property type="match status" value="1"/>
</dbReference>
<feature type="binding site" evidence="2">
    <location>
        <position position="233"/>
    </location>
    <ligand>
        <name>Zn(2+)</name>
        <dbReference type="ChEBI" id="CHEBI:29105"/>
        <note>catalytic</note>
    </ligand>
</feature>
<dbReference type="Ensembl" id="ENSCCRT00020003687.1">
    <property type="protein sequence ID" value="ENSCCRP00020003180.1"/>
    <property type="gene ID" value="ENSCCRG00020001823.1"/>
</dbReference>
<feature type="domain" description="Disintegrin" evidence="5">
    <location>
        <begin position="303"/>
        <end position="391"/>
    </location>
</feature>
<dbReference type="SMART" id="SM00050">
    <property type="entry name" value="DISIN"/>
    <property type="match status" value="1"/>
</dbReference>
<dbReference type="Pfam" id="PF16698">
    <property type="entry name" value="ADAM17_MPD"/>
    <property type="match status" value="1"/>
</dbReference>
<evidence type="ECO:0000256" key="2">
    <source>
        <dbReference type="PROSITE-ProRule" id="PRU00276"/>
    </source>
</evidence>
<feature type="domain" description="Peptidase M12B" evidence="6">
    <location>
        <begin position="229"/>
        <end position="302"/>
    </location>
</feature>
<feature type="transmembrane region" description="Helical" evidence="4">
    <location>
        <begin position="499"/>
        <end position="525"/>
    </location>
</feature>
<dbReference type="PROSITE" id="PS50215">
    <property type="entry name" value="ADAM_MEPRO"/>
    <property type="match status" value="1"/>
</dbReference>
<protein>
    <submittedName>
        <fullName evidence="7">ADAM metallopeptidase domain 17a</fullName>
    </submittedName>
</protein>
<dbReference type="FunFam" id="4.10.70.10:FF:000003">
    <property type="entry name" value="Disintegrin and metalloproteinase domain-containing protein 17"/>
    <property type="match status" value="1"/>
</dbReference>
<evidence type="ECO:0000313" key="8">
    <source>
        <dbReference type="Proteomes" id="UP000694701"/>
    </source>
</evidence>
<dbReference type="InterPro" id="IPR024079">
    <property type="entry name" value="MetalloPept_cat_dom_sf"/>
</dbReference>
<dbReference type="InterPro" id="IPR036436">
    <property type="entry name" value="Disintegrin_dom_sf"/>
</dbReference>
<evidence type="ECO:0000256" key="4">
    <source>
        <dbReference type="SAM" id="Phobius"/>
    </source>
</evidence>
<dbReference type="InterPro" id="IPR001590">
    <property type="entry name" value="Peptidase_M12B"/>
</dbReference>
<reference evidence="7" key="1">
    <citation type="submission" date="2025-08" db="UniProtKB">
        <authorList>
            <consortium name="Ensembl"/>
        </authorList>
    </citation>
    <scope>IDENTIFICATION</scope>
</reference>
<sequence length="654" mass="72659">NTELFSDNFKAVFLDKNGKEHQYDIQLQNYYKGHIVGEEHSRVQAHIDGEEFSAHILTEEAEYNVEPLWRFTESPPDGRLLVYRSEDIKNISRLSSPKVCGYVNADAQELLPVRAPHNRERRSAHDHKKNTCPLLLVADHRFYKHMGRGEESTTLNYLIELIDRVDDIYRNTSWDDDFKGYGVQIQQIIINKEPTKVAPGKIHYNMDGSPLGRKDGVWDVKKLLEEADLVTTHELGHNFGAEHDPDIIVDCAPSDDQGGKYVMYPIAVSGDHVNNKRFSSCSKVSVSKTLKVKAHQCFKERSSKLCGNSRVEGDEDCDPGLLHLNDDPCCTAKCKFRKRAQCSDRNSPCCKDCRFESVNKTCQETITATCKGTSKCTGNSSECPTPGNLLDNTECVDKGRCQEGECKPFCEAVHNLESCACNETEDSCKVCCRSSSGLCTPFVSDGSYLYLRKGKPCTVGFCDGAGKCMKHVQDVIGRLWDFIDKLDINTFGKFLADNIVGSVVVFSLLFWIPLSILVHCVVRLISRLLENAEMLSSLESAPIRIVKAHHVHSAAARPQPLLGPTGPAISPTQETLAGPGSANLSTALKADPLRMATIEEDPSGDSHLDEVEGFRQSGTGARSFEDLTGQSTAYHGDKRRLTRQARIDSKETVC</sequence>
<dbReference type="Gene3D" id="4.10.70.30">
    <property type="match status" value="1"/>
</dbReference>
<dbReference type="GO" id="GO:0007219">
    <property type="term" value="P:Notch signaling pathway"/>
    <property type="evidence" value="ECO:0007669"/>
    <property type="project" value="TreeGrafter"/>
</dbReference>
<keyword evidence="4" id="KW-0472">Membrane</keyword>
<accession>A0A8C2BVS8</accession>
<dbReference type="InterPro" id="IPR001762">
    <property type="entry name" value="Disintegrin_dom"/>
</dbReference>
<dbReference type="Proteomes" id="UP000694701">
    <property type="component" value="Unplaced"/>
</dbReference>
<evidence type="ECO:0000256" key="1">
    <source>
        <dbReference type="ARBA" id="ARBA00023157"/>
    </source>
</evidence>
<feature type="binding site" evidence="2">
    <location>
        <position position="237"/>
    </location>
    <ligand>
        <name>Zn(2+)</name>
        <dbReference type="ChEBI" id="CHEBI:29105"/>
        <note>catalytic</note>
    </ligand>
</feature>
<dbReference type="Pfam" id="PF00200">
    <property type="entry name" value="Disintegrin"/>
    <property type="match status" value="1"/>
</dbReference>
<keyword evidence="2" id="KW-0479">Metal-binding</keyword>
<dbReference type="InterPro" id="IPR051489">
    <property type="entry name" value="ADAM_Metalloproteinase"/>
</dbReference>
<evidence type="ECO:0000256" key="3">
    <source>
        <dbReference type="SAM" id="MobiDB-lite"/>
    </source>
</evidence>
<proteinExistence type="predicted"/>
<dbReference type="GO" id="GO:0004222">
    <property type="term" value="F:metalloendopeptidase activity"/>
    <property type="evidence" value="ECO:0007669"/>
    <property type="project" value="InterPro"/>
</dbReference>
<feature type="region of interest" description="Disordered" evidence="3">
    <location>
        <begin position="557"/>
        <end position="577"/>
    </location>
</feature>
<keyword evidence="2" id="KW-0862">Zinc</keyword>
<dbReference type="Gene3D" id="4.10.70.10">
    <property type="entry name" value="Disintegrin domain"/>
    <property type="match status" value="1"/>
</dbReference>
<dbReference type="PANTHER" id="PTHR45702:SF7">
    <property type="entry name" value="ADAM METALLOPEPTIDASE DOMAIN 17A"/>
    <property type="match status" value="1"/>
</dbReference>
<comment type="caution">
    <text evidence="2">Lacks conserved residue(s) required for the propagation of feature annotation.</text>
</comment>
<dbReference type="SUPFAM" id="SSF57552">
    <property type="entry name" value="Blood coagulation inhibitor (disintegrin)"/>
    <property type="match status" value="1"/>
</dbReference>
<dbReference type="PANTHER" id="PTHR45702">
    <property type="entry name" value="ADAM10/ADAM17 METALLOPEPTIDASE FAMILY MEMBER"/>
    <property type="match status" value="1"/>
</dbReference>
<dbReference type="GO" id="GO:0046872">
    <property type="term" value="F:metal ion binding"/>
    <property type="evidence" value="ECO:0007669"/>
    <property type="project" value="UniProtKB-KW"/>
</dbReference>
<keyword evidence="4" id="KW-0812">Transmembrane</keyword>
<dbReference type="GO" id="GO:0005886">
    <property type="term" value="C:plasma membrane"/>
    <property type="evidence" value="ECO:0007669"/>
    <property type="project" value="TreeGrafter"/>
</dbReference>
<feature type="active site" evidence="2">
    <location>
        <position position="234"/>
    </location>
</feature>
<organism evidence="7 8">
    <name type="scientific">Cyprinus carpio</name>
    <name type="common">Common carp</name>
    <dbReference type="NCBI Taxonomy" id="7962"/>
    <lineage>
        <taxon>Eukaryota</taxon>
        <taxon>Metazoa</taxon>
        <taxon>Chordata</taxon>
        <taxon>Craniata</taxon>
        <taxon>Vertebrata</taxon>
        <taxon>Euteleostomi</taxon>
        <taxon>Actinopterygii</taxon>
        <taxon>Neopterygii</taxon>
        <taxon>Teleostei</taxon>
        <taxon>Ostariophysi</taxon>
        <taxon>Cypriniformes</taxon>
        <taxon>Cyprinidae</taxon>
        <taxon>Cyprininae</taxon>
        <taxon>Cyprinus</taxon>
    </lineage>
</organism>
<dbReference type="CDD" id="cd14246">
    <property type="entry name" value="ADAM17_MPD"/>
    <property type="match status" value="1"/>
</dbReference>
<feature type="binding site" evidence="2">
    <location>
        <position position="243"/>
    </location>
    <ligand>
        <name>Zn(2+)</name>
        <dbReference type="ChEBI" id="CHEBI:29105"/>
        <note>catalytic</note>
    </ligand>
</feature>
<dbReference type="AlphaFoldDB" id="A0A8C2BVS8"/>
<dbReference type="PROSITE" id="PS50214">
    <property type="entry name" value="DISINTEGRIN_2"/>
    <property type="match status" value="1"/>
</dbReference>
<keyword evidence="1" id="KW-1015">Disulfide bond</keyword>
<dbReference type="SUPFAM" id="SSF55486">
    <property type="entry name" value="Metalloproteases ('zincins'), catalytic domain"/>
    <property type="match status" value="1"/>
</dbReference>
<dbReference type="InterPro" id="IPR032029">
    <property type="entry name" value="ADAM17_MPD"/>
</dbReference>
<dbReference type="Gene3D" id="3.40.390.10">
    <property type="entry name" value="Collagenase (Catalytic Domain)"/>
    <property type="match status" value="2"/>
</dbReference>
<name>A0A8C2BVS8_CYPCA</name>
<evidence type="ECO:0000259" key="6">
    <source>
        <dbReference type="PROSITE" id="PS50215"/>
    </source>
</evidence>
<evidence type="ECO:0000259" key="5">
    <source>
        <dbReference type="PROSITE" id="PS50214"/>
    </source>
</evidence>
<keyword evidence="4" id="KW-1133">Transmembrane helix</keyword>
<evidence type="ECO:0000313" key="7">
    <source>
        <dbReference type="Ensembl" id="ENSCCRP00020003180.1"/>
    </source>
</evidence>
<dbReference type="GO" id="GO:0006509">
    <property type="term" value="P:membrane protein ectodomain proteolysis"/>
    <property type="evidence" value="ECO:0007669"/>
    <property type="project" value="TreeGrafter"/>
</dbReference>